<dbReference type="Proteomes" id="UP000178659">
    <property type="component" value="Unassembled WGS sequence"/>
</dbReference>
<feature type="domain" description="Type IV secretion system coupling protein TraD DNA-binding" evidence="2">
    <location>
        <begin position="354"/>
        <end position="647"/>
    </location>
</feature>
<keyword evidence="1" id="KW-0472">Membrane</keyword>
<gene>
    <name evidence="4" type="ORF">A3A77_04450</name>
</gene>
<dbReference type="EMBL" id="MHCC01000015">
    <property type="protein sequence ID" value="OGY13393.1"/>
    <property type="molecule type" value="Genomic_DNA"/>
</dbReference>
<evidence type="ECO:0000313" key="5">
    <source>
        <dbReference type="Proteomes" id="UP000178659"/>
    </source>
</evidence>
<protein>
    <submittedName>
        <fullName evidence="4">Uncharacterized protein</fullName>
    </submittedName>
</protein>
<evidence type="ECO:0000256" key="1">
    <source>
        <dbReference type="SAM" id="Phobius"/>
    </source>
</evidence>
<evidence type="ECO:0000259" key="2">
    <source>
        <dbReference type="Pfam" id="PF10412"/>
    </source>
</evidence>
<dbReference type="InterPro" id="IPR058441">
    <property type="entry name" value="DUF8128"/>
</dbReference>
<dbReference type="PANTHER" id="PTHR30121:SF6">
    <property type="entry name" value="SLR6007 PROTEIN"/>
    <property type="match status" value="1"/>
</dbReference>
<dbReference type="Pfam" id="PF26449">
    <property type="entry name" value="DUF8128"/>
    <property type="match status" value="1"/>
</dbReference>
<name>A0A1G1VCZ5_9BACT</name>
<dbReference type="AlphaFoldDB" id="A0A1G1VCZ5"/>
<dbReference type="Pfam" id="PF10412">
    <property type="entry name" value="TrwB_AAD_bind"/>
    <property type="match status" value="1"/>
</dbReference>
<comment type="caution">
    <text evidence="4">The sequence shown here is derived from an EMBL/GenBank/DDBJ whole genome shotgun (WGS) entry which is preliminary data.</text>
</comment>
<reference evidence="4 5" key="1">
    <citation type="journal article" date="2016" name="Nat. Commun.">
        <title>Thousands of microbial genomes shed light on interconnected biogeochemical processes in an aquifer system.</title>
        <authorList>
            <person name="Anantharaman K."/>
            <person name="Brown C.T."/>
            <person name="Hug L.A."/>
            <person name="Sharon I."/>
            <person name="Castelle C.J."/>
            <person name="Probst A.J."/>
            <person name="Thomas B.C."/>
            <person name="Singh A."/>
            <person name="Wilkins M.J."/>
            <person name="Karaoz U."/>
            <person name="Brodie E.L."/>
            <person name="Williams K.H."/>
            <person name="Hubbard S.S."/>
            <person name="Banfield J.F."/>
        </authorList>
    </citation>
    <scope>NUCLEOTIDE SEQUENCE [LARGE SCALE GENOMIC DNA]</scope>
</reference>
<keyword evidence="1" id="KW-0812">Transmembrane</keyword>
<proteinExistence type="predicted"/>
<keyword evidence="1" id="KW-1133">Transmembrane helix</keyword>
<organism evidence="4 5">
    <name type="scientific">Candidatus Blackburnbacteria bacterium RIFCSPLOWO2_01_FULL_40_20</name>
    <dbReference type="NCBI Taxonomy" id="1797519"/>
    <lineage>
        <taxon>Bacteria</taxon>
        <taxon>Candidatus Blackburniibacteriota</taxon>
    </lineage>
</organism>
<dbReference type="PANTHER" id="PTHR30121">
    <property type="entry name" value="UNCHARACTERIZED PROTEIN YJGR-RELATED"/>
    <property type="match status" value="1"/>
</dbReference>
<accession>A0A1G1VCZ5</accession>
<dbReference type="InterPro" id="IPR019476">
    <property type="entry name" value="T4SS_TraD_DNA-bd"/>
</dbReference>
<feature type="transmembrane region" description="Helical" evidence="1">
    <location>
        <begin position="6"/>
        <end position="29"/>
    </location>
</feature>
<evidence type="ECO:0000259" key="3">
    <source>
        <dbReference type="Pfam" id="PF26449"/>
    </source>
</evidence>
<sequence length="768" mass="88449">MEALLNSLLLYFVLLLTIVTSPFIILKVIKKFKFDKEVKENLAHDTWVRLLIRMPSKNEGKEEEMEVLIRSLHHILSSNTSINFEIVSINQFLRFYVVIPANLKSVVESQLFAQYPEAEIEESQEYLSEFGQDSAQAELRFRKLSVHPFSTYRESEENLLKQVWAMLSKTEGQDRVYIQLSLRRIGSRFWDRGLRYMHFLFFGPKYDSDNKPTPSYLKLTDDLYEGVLRIIHVSQDKKSANEKLKALCALFKSTKGANELKVKKSLFLKYIDEAFRARVFDSGDLWTPREIATVYHFLPYKGTAASNVANTTSKRSPAPEYLPREGEVDPKEVSFFGVTNYRNEEKVFGIKRADRRQHMYVVGKTGVGKSKLMELLCVSDILNGDGCCFLDPHGDSVDELLKYVPKSRMEDVIYVNPGDRDFPVGFNPLEPLQEQETKHRLSSFFVAIFKKLFEATWNPRMEHLIRYVTLALLDTPDSNVLGIERMLSDTKFRQRVIMQIQDPVVKSFWTNEFGSWNERYANDAVVPILNKVGQFISNPVIRNMVGQTRNALDFEKFMNEGKIVLINLSKGKLGEDNTSLLGSMFITKIQQAALARSKMREEERRDFYFYVDEFQNFANEAFSSILSEARKYHLNLTIAHQYIAQLPQDVKATAFGNVGSLVSFAVGGDDANYLTRELLAVFAPEDLINLNKREMYVKLLVDGKVTPPFSAKTINLQKPERDYSNQILDFSRMKYGRNRTEVEREIEKWTNATQSVATSASDFPEPII</sequence>
<evidence type="ECO:0000313" key="4">
    <source>
        <dbReference type="EMBL" id="OGY13393.1"/>
    </source>
</evidence>
<dbReference type="SUPFAM" id="SSF52540">
    <property type="entry name" value="P-loop containing nucleoside triphosphate hydrolases"/>
    <property type="match status" value="1"/>
</dbReference>
<dbReference type="InterPro" id="IPR027417">
    <property type="entry name" value="P-loop_NTPase"/>
</dbReference>
<dbReference type="InterPro" id="IPR051162">
    <property type="entry name" value="T4SS_component"/>
</dbReference>
<dbReference type="Gene3D" id="3.40.50.300">
    <property type="entry name" value="P-loop containing nucleotide triphosphate hydrolases"/>
    <property type="match status" value="2"/>
</dbReference>
<feature type="domain" description="DUF8128" evidence="3">
    <location>
        <begin position="34"/>
        <end position="185"/>
    </location>
</feature>